<accession>A0A6N6RJF8</accession>
<dbReference type="OrthoDB" id="9804152at2"/>
<dbReference type="AlphaFoldDB" id="A0A6N6RJF8"/>
<evidence type="ECO:0000313" key="7">
    <source>
        <dbReference type="EMBL" id="KAB2813788.1"/>
    </source>
</evidence>
<comment type="similarity">
    <text evidence="2">Belongs to the LemA family.</text>
</comment>
<protein>
    <submittedName>
        <fullName evidence="7">LemA family protein</fullName>
    </submittedName>
</protein>
<dbReference type="SUPFAM" id="SSF140478">
    <property type="entry name" value="LemA-like"/>
    <property type="match status" value="1"/>
</dbReference>
<feature type="transmembrane region" description="Helical" evidence="6">
    <location>
        <begin position="6"/>
        <end position="25"/>
    </location>
</feature>
<dbReference type="Pfam" id="PF04011">
    <property type="entry name" value="LemA"/>
    <property type="match status" value="1"/>
</dbReference>
<dbReference type="PANTHER" id="PTHR34478:SF2">
    <property type="entry name" value="MEMBRANE PROTEIN"/>
    <property type="match status" value="1"/>
</dbReference>
<sequence>MAKKLLIGIVVFVALLGIIGVFMFGGRYNKMVEMEEGVNTAWSQVETQYQRRYDLIDNLLYIAEQSGELEKEILTGVIEARAKATSIEIDANNLTEANMAQFQEAQSQLSGSLSRLMLTMERYPNVQAVAGYRDVMNSLEGTENRIAVARTRYNEDVGAYNTYLRGFLNRIVSNFYGFEPKARFEAEQGSEQGLRLRDNAQQ</sequence>
<keyword evidence="4 6" id="KW-1133">Transmembrane helix</keyword>
<comment type="caution">
    <text evidence="7">The sequence shown here is derived from an EMBL/GenBank/DDBJ whole genome shotgun (WGS) entry which is preliminary data.</text>
</comment>
<evidence type="ECO:0000313" key="8">
    <source>
        <dbReference type="Proteomes" id="UP000468650"/>
    </source>
</evidence>
<dbReference type="PANTHER" id="PTHR34478">
    <property type="entry name" value="PROTEIN LEMA"/>
    <property type="match status" value="1"/>
</dbReference>
<keyword evidence="8" id="KW-1185">Reference proteome</keyword>
<gene>
    <name evidence="7" type="ORF">F8C67_06415</name>
</gene>
<dbReference type="GO" id="GO:0016020">
    <property type="term" value="C:membrane"/>
    <property type="evidence" value="ECO:0007669"/>
    <property type="project" value="UniProtKB-SubCell"/>
</dbReference>
<evidence type="ECO:0000256" key="2">
    <source>
        <dbReference type="ARBA" id="ARBA00008854"/>
    </source>
</evidence>
<dbReference type="RefSeq" id="WP_151666990.1">
    <property type="nucleotide sequence ID" value="NZ_WBVO01000003.1"/>
</dbReference>
<dbReference type="EMBL" id="WBVO01000003">
    <property type="protein sequence ID" value="KAB2813788.1"/>
    <property type="molecule type" value="Genomic_DNA"/>
</dbReference>
<evidence type="ECO:0000256" key="1">
    <source>
        <dbReference type="ARBA" id="ARBA00004167"/>
    </source>
</evidence>
<evidence type="ECO:0000256" key="6">
    <source>
        <dbReference type="SAM" id="Phobius"/>
    </source>
</evidence>
<evidence type="ECO:0000256" key="5">
    <source>
        <dbReference type="ARBA" id="ARBA00023136"/>
    </source>
</evidence>
<comment type="subcellular location">
    <subcellularLocation>
        <location evidence="1">Membrane</location>
        <topology evidence="1">Single-pass membrane protein</topology>
    </subcellularLocation>
</comment>
<dbReference type="InterPro" id="IPR023353">
    <property type="entry name" value="LemA-like_dom_sf"/>
</dbReference>
<keyword evidence="5 6" id="KW-0472">Membrane</keyword>
<keyword evidence="3 6" id="KW-0812">Transmembrane</keyword>
<evidence type="ECO:0000256" key="3">
    <source>
        <dbReference type="ARBA" id="ARBA00022692"/>
    </source>
</evidence>
<organism evidence="7 8">
    <name type="scientific">Phaeocystidibacter luteus</name>
    <dbReference type="NCBI Taxonomy" id="911197"/>
    <lineage>
        <taxon>Bacteria</taxon>
        <taxon>Pseudomonadati</taxon>
        <taxon>Bacteroidota</taxon>
        <taxon>Flavobacteriia</taxon>
        <taxon>Flavobacteriales</taxon>
        <taxon>Phaeocystidibacteraceae</taxon>
        <taxon>Phaeocystidibacter</taxon>
    </lineage>
</organism>
<name>A0A6N6RJF8_9FLAO</name>
<dbReference type="Gene3D" id="1.20.1440.20">
    <property type="entry name" value="LemA-like domain"/>
    <property type="match status" value="1"/>
</dbReference>
<evidence type="ECO:0000256" key="4">
    <source>
        <dbReference type="ARBA" id="ARBA00022989"/>
    </source>
</evidence>
<reference evidence="7 8" key="1">
    <citation type="submission" date="2019-09" db="EMBL/GenBank/DDBJ databases">
        <title>Genomes of family Cryomorphaceae.</title>
        <authorList>
            <person name="Bowman J.P."/>
        </authorList>
    </citation>
    <scope>NUCLEOTIDE SEQUENCE [LARGE SCALE GENOMIC DNA]</scope>
    <source>
        <strain evidence="7 8">LMG 25704</strain>
    </source>
</reference>
<dbReference type="InterPro" id="IPR007156">
    <property type="entry name" value="MamQ_LemA"/>
</dbReference>
<dbReference type="Proteomes" id="UP000468650">
    <property type="component" value="Unassembled WGS sequence"/>
</dbReference>
<proteinExistence type="inferred from homology"/>